<dbReference type="AlphaFoldDB" id="A0A0P6WXT5"/>
<keyword evidence="5 7" id="KW-1133">Transmembrane helix</keyword>
<evidence type="ECO:0000256" key="1">
    <source>
        <dbReference type="ARBA" id="ARBA00004651"/>
    </source>
</evidence>
<gene>
    <name evidence="8" type="ORF">AC812_10045</name>
</gene>
<evidence type="ECO:0000313" key="9">
    <source>
        <dbReference type="Proteomes" id="UP000050514"/>
    </source>
</evidence>
<keyword evidence="3" id="KW-1003">Cell membrane</keyword>
<evidence type="ECO:0000256" key="2">
    <source>
        <dbReference type="ARBA" id="ARBA00006386"/>
    </source>
</evidence>
<organism evidence="8 9">
    <name type="scientific">Bellilinea caldifistulae</name>
    <dbReference type="NCBI Taxonomy" id="360411"/>
    <lineage>
        <taxon>Bacteria</taxon>
        <taxon>Bacillati</taxon>
        <taxon>Chloroflexota</taxon>
        <taxon>Anaerolineae</taxon>
        <taxon>Anaerolineales</taxon>
        <taxon>Anaerolineaceae</taxon>
        <taxon>Bellilinea</taxon>
    </lineage>
</organism>
<evidence type="ECO:0000256" key="6">
    <source>
        <dbReference type="ARBA" id="ARBA00023136"/>
    </source>
</evidence>
<name>A0A0P6WXT5_9CHLR</name>
<comment type="caution">
    <text evidence="8">The sequence shown here is derived from an EMBL/GenBank/DDBJ whole genome shotgun (WGS) entry which is preliminary data.</text>
</comment>
<sequence>MSNFSAVFLGIFIEAAPYLLLGTLASGLVEVFFSPEELVRLVPRSRFLAVGLGGLLGLFFPVCECGSIPLARRLMRKGVPVPVGIAFLLAAPVINPIVIASTFAAFGNTPIFWLRFALTLLIAVGVGLLFLFETDMSQIIRPMNADLAPSFHLDFGHDHHPNEQSPSLKQKFKKVLLIASDEFFEMGRFLVVGALLAALMQTFVPQTWLLSLGQGPILSVIVLTLLAVLLSVCSTVDSFIALAFSSTFSTGAVLAFLVYGPMVDIKATLMYLRVFRRKTVVILIVLPWLLTLVASAAINLWVR</sequence>
<comment type="subcellular location">
    <subcellularLocation>
        <location evidence="1">Cell membrane</location>
        <topology evidence="1">Multi-pass membrane protein</topology>
    </subcellularLocation>
</comment>
<reference evidence="8 9" key="1">
    <citation type="submission" date="2015-07" db="EMBL/GenBank/DDBJ databases">
        <title>Draft genome of Bellilinea caldifistulae DSM 17877.</title>
        <authorList>
            <person name="Hemp J."/>
            <person name="Ward L.M."/>
            <person name="Pace L.A."/>
            <person name="Fischer W.W."/>
        </authorList>
    </citation>
    <scope>NUCLEOTIDE SEQUENCE [LARGE SCALE GENOMIC DNA]</scope>
    <source>
        <strain evidence="8 9">GOMI-1</strain>
    </source>
</reference>
<evidence type="ECO:0000313" key="8">
    <source>
        <dbReference type="EMBL" id="KPL75035.1"/>
    </source>
</evidence>
<dbReference type="EMBL" id="LGHJ01000016">
    <property type="protein sequence ID" value="KPL75035.1"/>
    <property type="molecule type" value="Genomic_DNA"/>
</dbReference>
<dbReference type="PATRIC" id="fig|360411.5.peg.2620"/>
<evidence type="ECO:0000256" key="3">
    <source>
        <dbReference type="ARBA" id="ARBA00022475"/>
    </source>
</evidence>
<evidence type="ECO:0000256" key="4">
    <source>
        <dbReference type="ARBA" id="ARBA00022692"/>
    </source>
</evidence>
<dbReference type="InterPro" id="IPR052923">
    <property type="entry name" value="UPF0718"/>
</dbReference>
<feature type="transmembrane region" description="Helical" evidence="7">
    <location>
        <begin position="7"/>
        <end position="28"/>
    </location>
</feature>
<feature type="transmembrane region" description="Helical" evidence="7">
    <location>
        <begin position="280"/>
        <end position="302"/>
    </location>
</feature>
<feature type="transmembrane region" description="Helical" evidence="7">
    <location>
        <begin position="112"/>
        <end position="132"/>
    </location>
</feature>
<dbReference type="InterPro" id="IPR005524">
    <property type="entry name" value="DUF318"/>
</dbReference>
<feature type="transmembrane region" description="Helical" evidence="7">
    <location>
        <begin position="215"/>
        <end position="232"/>
    </location>
</feature>
<feature type="transmembrane region" description="Helical" evidence="7">
    <location>
        <begin position="239"/>
        <end position="260"/>
    </location>
</feature>
<comment type="similarity">
    <text evidence="2">Belongs to the UPF0718 family.</text>
</comment>
<proteinExistence type="inferred from homology"/>
<dbReference type="Proteomes" id="UP000050514">
    <property type="component" value="Unassembled WGS sequence"/>
</dbReference>
<keyword evidence="6 7" id="KW-0472">Membrane</keyword>
<protein>
    <recommendedName>
        <fullName evidence="10">Permease</fullName>
    </recommendedName>
</protein>
<accession>A0A0P6WXT5</accession>
<feature type="transmembrane region" description="Helical" evidence="7">
    <location>
        <begin position="83"/>
        <end position="106"/>
    </location>
</feature>
<dbReference type="GO" id="GO:0005886">
    <property type="term" value="C:plasma membrane"/>
    <property type="evidence" value="ECO:0007669"/>
    <property type="project" value="UniProtKB-SubCell"/>
</dbReference>
<keyword evidence="4 7" id="KW-0812">Transmembrane</keyword>
<dbReference type="PANTHER" id="PTHR34184:SF4">
    <property type="entry name" value="UPF0718 PROTEIN YCGR"/>
    <property type="match status" value="1"/>
</dbReference>
<evidence type="ECO:0008006" key="10">
    <source>
        <dbReference type="Google" id="ProtNLM"/>
    </source>
</evidence>
<dbReference type="PANTHER" id="PTHR34184">
    <property type="entry name" value="UPF0718 PROTEIN YCGR"/>
    <property type="match status" value="1"/>
</dbReference>
<evidence type="ECO:0000256" key="7">
    <source>
        <dbReference type="SAM" id="Phobius"/>
    </source>
</evidence>
<keyword evidence="9" id="KW-1185">Reference proteome</keyword>
<dbReference type="STRING" id="360411.AC812_10045"/>
<dbReference type="Pfam" id="PF03773">
    <property type="entry name" value="ArsP_1"/>
    <property type="match status" value="1"/>
</dbReference>
<feature type="transmembrane region" description="Helical" evidence="7">
    <location>
        <begin position="48"/>
        <end position="71"/>
    </location>
</feature>
<evidence type="ECO:0000256" key="5">
    <source>
        <dbReference type="ARBA" id="ARBA00022989"/>
    </source>
</evidence>